<dbReference type="Gene3D" id="2.40.128.200">
    <property type="match status" value="1"/>
</dbReference>
<keyword evidence="4" id="KW-0449">Lipoprotein</keyword>
<organism evidence="6 7">
    <name type="scientific">Pseudooceanicola algae</name>
    <dbReference type="NCBI Taxonomy" id="1537215"/>
    <lineage>
        <taxon>Bacteria</taxon>
        <taxon>Pseudomonadati</taxon>
        <taxon>Pseudomonadota</taxon>
        <taxon>Alphaproteobacteria</taxon>
        <taxon>Rhodobacterales</taxon>
        <taxon>Paracoccaceae</taxon>
        <taxon>Pseudooceanicola</taxon>
    </lineage>
</organism>
<dbReference type="Proteomes" id="UP000283786">
    <property type="component" value="Chromosome"/>
</dbReference>
<evidence type="ECO:0000256" key="1">
    <source>
        <dbReference type="ARBA" id="ARBA00022729"/>
    </source>
</evidence>
<evidence type="ECO:0000313" key="6">
    <source>
        <dbReference type="EMBL" id="QPM89866.1"/>
    </source>
</evidence>
<keyword evidence="7" id="KW-1185">Reference proteome</keyword>
<evidence type="ECO:0000256" key="2">
    <source>
        <dbReference type="ARBA" id="ARBA00023136"/>
    </source>
</evidence>
<dbReference type="RefSeq" id="WP_119839577.1">
    <property type="nucleotide sequence ID" value="NZ_CP060436.1"/>
</dbReference>
<reference evidence="6 7" key="1">
    <citation type="submission" date="2020-08" db="EMBL/GenBank/DDBJ databases">
        <title>Genome sequence of Rhodobacteraceae bacterium Lw-13e.</title>
        <authorList>
            <person name="Poehlein A."/>
            <person name="Wolter L."/>
            <person name="Daniel R."/>
            <person name="Brinkhoff T."/>
        </authorList>
    </citation>
    <scope>NUCLEOTIDE SEQUENCE [LARGE SCALE GENOMIC DNA]</scope>
    <source>
        <strain evidence="6 7">Lw-13e</strain>
    </source>
</reference>
<dbReference type="AlphaFoldDB" id="A0A418SFP1"/>
<dbReference type="OrthoDB" id="7926518at2"/>
<sequence length="109" mass="11919">MRIFFLATVAVLGLCNGAAALEMIEARYICERDVVVPVTYVNGDEPHVALWADDRLILLPQVESGSGARYADGGASYVWWSKGDTGRLEFTDSEKGEKVTLFASCTVQE</sequence>
<dbReference type="InterPro" id="IPR036328">
    <property type="entry name" value="MliC_sf"/>
</dbReference>
<name>A0A418SFP1_9RHOB</name>
<dbReference type="Pfam" id="PF09864">
    <property type="entry name" value="MliC"/>
    <property type="match status" value="1"/>
</dbReference>
<evidence type="ECO:0000259" key="5">
    <source>
        <dbReference type="Pfam" id="PF09864"/>
    </source>
</evidence>
<dbReference type="KEGG" id="palw:PSAL_010950"/>
<accession>A0A418SFP1</accession>
<evidence type="ECO:0000313" key="7">
    <source>
        <dbReference type="Proteomes" id="UP000283786"/>
    </source>
</evidence>
<dbReference type="InterPro" id="IPR018660">
    <property type="entry name" value="MliC"/>
</dbReference>
<protein>
    <recommendedName>
        <fullName evidence="5">C-type lysozyme inhibitor domain-containing protein</fullName>
    </recommendedName>
</protein>
<keyword evidence="1" id="KW-0732">Signal</keyword>
<evidence type="ECO:0000256" key="4">
    <source>
        <dbReference type="ARBA" id="ARBA00023288"/>
    </source>
</evidence>
<feature type="domain" description="C-type lysozyme inhibitor" evidence="5">
    <location>
        <begin position="28"/>
        <end position="94"/>
    </location>
</feature>
<proteinExistence type="predicted"/>
<keyword evidence="3" id="KW-0564">Palmitate</keyword>
<gene>
    <name evidence="6" type="ORF">PSAL_010950</name>
</gene>
<keyword evidence="2" id="KW-0472">Membrane</keyword>
<evidence type="ECO:0000256" key="3">
    <source>
        <dbReference type="ARBA" id="ARBA00023139"/>
    </source>
</evidence>
<dbReference type="EMBL" id="CP060436">
    <property type="protein sequence ID" value="QPM89866.1"/>
    <property type="molecule type" value="Genomic_DNA"/>
</dbReference>
<dbReference type="SUPFAM" id="SSF141488">
    <property type="entry name" value="YdhA-like"/>
    <property type="match status" value="1"/>
</dbReference>